<evidence type="ECO:0000313" key="1">
    <source>
        <dbReference type="EnsemblMetazoa" id="AALB008655-PA"/>
    </source>
</evidence>
<evidence type="ECO:0000313" key="2">
    <source>
        <dbReference type="Proteomes" id="UP000069272"/>
    </source>
</evidence>
<name>A0A182FQ36_ANOAL</name>
<reference evidence="1 2" key="1">
    <citation type="journal article" date="2017" name="G3 (Bethesda)">
        <title>The Physical Genome Mapping of Anopheles albimanus Corrected Scaffold Misassemblies and Identified Interarm Rearrangements in Genus Anopheles.</title>
        <authorList>
            <person name="Artemov G.N."/>
            <person name="Peery A.N."/>
            <person name="Jiang X."/>
            <person name="Tu Z."/>
            <person name="Stegniy V.N."/>
            <person name="Sharakhova M.V."/>
            <person name="Sharakhov I.V."/>
        </authorList>
    </citation>
    <scope>NUCLEOTIDE SEQUENCE [LARGE SCALE GENOMIC DNA]</scope>
    <source>
        <strain evidence="1 2">ALBI9_A</strain>
    </source>
</reference>
<dbReference type="AlphaFoldDB" id="A0A182FQ36"/>
<dbReference type="EnsemblMetazoa" id="AALB008655-RA">
    <property type="protein sequence ID" value="AALB008655-PA"/>
    <property type="gene ID" value="AALB008655"/>
</dbReference>
<keyword evidence="2" id="KW-1185">Reference proteome</keyword>
<reference evidence="1" key="2">
    <citation type="submission" date="2022-08" db="UniProtKB">
        <authorList>
            <consortium name="EnsemblMetazoa"/>
        </authorList>
    </citation>
    <scope>IDENTIFICATION</scope>
    <source>
        <strain evidence="1">STECLA/ALBI9_A</strain>
    </source>
</reference>
<protein>
    <submittedName>
        <fullName evidence="1">Uncharacterized protein</fullName>
    </submittedName>
</protein>
<organism evidence="1 2">
    <name type="scientific">Anopheles albimanus</name>
    <name type="common">New world malaria mosquito</name>
    <dbReference type="NCBI Taxonomy" id="7167"/>
    <lineage>
        <taxon>Eukaryota</taxon>
        <taxon>Metazoa</taxon>
        <taxon>Ecdysozoa</taxon>
        <taxon>Arthropoda</taxon>
        <taxon>Hexapoda</taxon>
        <taxon>Insecta</taxon>
        <taxon>Pterygota</taxon>
        <taxon>Neoptera</taxon>
        <taxon>Endopterygota</taxon>
        <taxon>Diptera</taxon>
        <taxon>Nematocera</taxon>
        <taxon>Culicoidea</taxon>
        <taxon>Culicidae</taxon>
        <taxon>Anophelinae</taxon>
        <taxon>Anopheles</taxon>
    </lineage>
</organism>
<dbReference type="Proteomes" id="UP000069272">
    <property type="component" value="Chromosome 2R"/>
</dbReference>
<sequence length="98" mass="10828">RFSCWQHPPLDESAISAPPSSRVGGRVLASRVHLLPPRWFRTEREATDSPFCSHHSSRAERVETARKGVPGTAETLCVILTLESHAGRSEVIPEFANP</sequence>
<accession>A0A182FQ36</accession>
<dbReference type="VEuPathDB" id="VectorBase:AALB008655"/>
<proteinExistence type="predicted"/>